<dbReference type="PANTHER" id="PTHR37162">
    <property type="entry name" value="HAT FAMILY DIMERISATION DOMAINCONTAINING PROTEIN-RELATED"/>
    <property type="match status" value="1"/>
</dbReference>
<comment type="caution">
    <text evidence="1">The sequence shown here is derived from an EMBL/GenBank/DDBJ whole genome shotgun (WGS) entry which is preliminary data.</text>
</comment>
<reference evidence="1 2" key="1">
    <citation type="submission" date="2023-02" db="EMBL/GenBank/DDBJ databases">
        <title>LHISI_Scaffold_Assembly.</title>
        <authorList>
            <person name="Stuart O.P."/>
            <person name="Cleave R."/>
            <person name="Magrath M.J.L."/>
            <person name="Mikheyev A.S."/>
        </authorList>
    </citation>
    <scope>NUCLEOTIDE SEQUENCE [LARGE SCALE GENOMIC DNA]</scope>
    <source>
        <strain evidence="1">Daus_M_001</strain>
        <tissue evidence="1">Leg muscle</tissue>
    </source>
</reference>
<name>A0ABQ9GLU7_9NEOP</name>
<accession>A0ABQ9GLU7</accession>
<organism evidence="1 2">
    <name type="scientific">Dryococelus australis</name>
    <dbReference type="NCBI Taxonomy" id="614101"/>
    <lineage>
        <taxon>Eukaryota</taxon>
        <taxon>Metazoa</taxon>
        <taxon>Ecdysozoa</taxon>
        <taxon>Arthropoda</taxon>
        <taxon>Hexapoda</taxon>
        <taxon>Insecta</taxon>
        <taxon>Pterygota</taxon>
        <taxon>Neoptera</taxon>
        <taxon>Polyneoptera</taxon>
        <taxon>Phasmatodea</taxon>
        <taxon>Verophasmatodea</taxon>
        <taxon>Anareolatae</taxon>
        <taxon>Phasmatidae</taxon>
        <taxon>Eurycanthinae</taxon>
        <taxon>Dryococelus</taxon>
    </lineage>
</organism>
<evidence type="ECO:0000313" key="1">
    <source>
        <dbReference type="EMBL" id="KAJ8872996.1"/>
    </source>
</evidence>
<protein>
    <submittedName>
        <fullName evidence="1">Uncharacterized protein</fullName>
    </submittedName>
</protein>
<dbReference type="EMBL" id="JARBHB010000011">
    <property type="protein sequence ID" value="KAJ8872996.1"/>
    <property type="molecule type" value="Genomic_DNA"/>
</dbReference>
<dbReference type="PANTHER" id="PTHR37162:SF1">
    <property type="entry name" value="BED-TYPE DOMAIN-CONTAINING PROTEIN"/>
    <property type="match status" value="1"/>
</dbReference>
<dbReference type="Proteomes" id="UP001159363">
    <property type="component" value="Chromosome 10"/>
</dbReference>
<gene>
    <name evidence="1" type="ORF">PR048_026612</name>
</gene>
<proteinExistence type="predicted"/>
<keyword evidence="2" id="KW-1185">Reference proteome</keyword>
<sequence length="400" mass="46502">MSSCGEDGDDPVVHTPRKNVFQKVITKYEFRNIDKSVTPIENHVKEAELRTASYLSVHITPFSAMDHLVEVMKINCPDSKIVLGMVMKRNKATAVVKNVIGATHKYVFSEKLNQFWDIAEVFPSCDAATTEQGATGARLYEIIMKSFSDCNMPNENIILLQQWLANITRCEACDYLPRRCEDLTINIYNYMKCSAKRQSQISAYQKFLELKAHKLLHPAQTRWLSLLAVVERVIEEWDALLLFFSDKWQEDCTMAAEEIFSALRDPFMKLFYIFQKWVLPKFVSVNKYFQYEKVVLTVLKEKMASSFRELRCAYMQQDYVASTPLCYISPDSEQHFLGLQNLYFGTERIRTPSRLDVVNQVKRAKPVGLCEMQQTDDEWRRLAFETLPDDVSKEEELEKF</sequence>
<evidence type="ECO:0000313" key="2">
    <source>
        <dbReference type="Proteomes" id="UP001159363"/>
    </source>
</evidence>